<dbReference type="InterPro" id="IPR011356">
    <property type="entry name" value="Leucine_aapep/pepB"/>
</dbReference>
<keyword evidence="6 8" id="KW-0378">Hydrolase</keyword>
<feature type="active site" evidence="8">
    <location>
        <position position="355"/>
    </location>
</feature>
<keyword evidence="8" id="KW-0963">Cytoplasm</keyword>
<feature type="binding site" evidence="8">
    <location>
        <position position="269"/>
    </location>
    <ligand>
        <name>Mn(2+)</name>
        <dbReference type="ChEBI" id="CHEBI:29035"/>
        <label>2</label>
    </ligand>
</feature>
<comment type="cofactor">
    <cofactor evidence="8">
        <name>Mn(2+)</name>
        <dbReference type="ChEBI" id="CHEBI:29035"/>
    </cofactor>
    <text evidence="8">Binds 2 manganese ions per subunit.</text>
</comment>
<dbReference type="SUPFAM" id="SSF53187">
    <property type="entry name" value="Zn-dependent exopeptidases"/>
    <property type="match status" value="1"/>
</dbReference>
<evidence type="ECO:0000256" key="8">
    <source>
        <dbReference type="HAMAP-Rule" id="MF_00181"/>
    </source>
</evidence>
<dbReference type="SUPFAM" id="SSF52949">
    <property type="entry name" value="Macro domain-like"/>
    <property type="match status" value="1"/>
</dbReference>
<keyword evidence="8" id="KW-0479">Metal-binding</keyword>
<feature type="binding site" evidence="8">
    <location>
        <position position="274"/>
    </location>
    <ligand>
        <name>Mn(2+)</name>
        <dbReference type="ChEBI" id="CHEBI:29035"/>
        <label>2</label>
    </ligand>
</feature>
<evidence type="ECO:0000313" key="10">
    <source>
        <dbReference type="EMBL" id="ASS75107.1"/>
    </source>
</evidence>
<dbReference type="EC" id="3.4.11.1" evidence="8"/>
<dbReference type="HAMAP" id="MF_00181">
    <property type="entry name" value="Cytosol_peptidase_M17"/>
    <property type="match status" value="1"/>
</dbReference>
<evidence type="ECO:0000256" key="4">
    <source>
        <dbReference type="ARBA" id="ARBA00022438"/>
    </source>
</evidence>
<organism evidence="10 11">
    <name type="scientific">Tumebacillus algifaecis</name>
    <dbReference type="NCBI Taxonomy" id="1214604"/>
    <lineage>
        <taxon>Bacteria</taxon>
        <taxon>Bacillati</taxon>
        <taxon>Bacillota</taxon>
        <taxon>Bacilli</taxon>
        <taxon>Bacillales</taxon>
        <taxon>Alicyclobacillaceae</taxon>
        <taxon>Tumebacillus</taxon>
    </lineage>
</organism>
<evidence type="ECO:0000256" key="2">
    <source>
        <dbReference type="ARBA" id="ARBA00000967"/>
    </source>
</evidence>
<dbReference type="PANTHER" id="PTHR11963:SF23">
    <property type="entry name" value="CYTOSOL AMINOPEPTIDASE"/>
    <property type="match status" value="1"/>
</dbReference>
<dbReference type="KEGG" id="tab:CIG75_09035"/>
<dbReference type="EMBL" id="CP022657">
    <property type="protein sequence ID" value="ASS75107.1"/>
    <property type="molecule type" value="Genomic_DNA"/>
</dbReference>
<dbReference type="InterPro" id="IPR043472">
    <property type="entry name" value="Macro_dom-like"/>
</dbReference>
<proteinExistence type="inferred from homology"/>
<reference evidence="10 11" key="1">
    <citation type="journal article" date="2015" name="Int. J. Syst. Evol. Microbiol.">
        <title>Tumebacillus algifaecis sp. nov., isolated from decomposing algal scum.</title>
        <authorList>
            <person name="Wu Y.F."/>
            <person name="Zhang B."/>
            <person name="Xing P."/>
            <person name="Wu Q.L."/>
            <person name="Liu S.J."/>
        </authorList>
    </citation>
    <scope>NUCLEOTIDE SEQUENCE [LARGE SCALE GENOMIC DNA]</scope>
    <source>
        <strain evidence="10 11">THMBR28</strain>
    </source>
</reference>
<dbReference type="EC" id="3.4.11.10" evidence="8"/>
<evidence type="ECO:0000256" key="7">
    <source>
        <dbReference type="ARBA" id="ARBA00049972"/>
    </source>
</evidence>
<dbReference type="GO" id="GO:0006508">
    <property type="term" value="P:proteolysis"/>
    <property type="evidence" value="ECO:0007669"/>
    <property type="project" value="UniProtKB-KW"/>
</dbReference>
<dbReference type="CDD" id="cd00433">
    <property type="entry name" value="Peptidase_M17"/>
    <property type="match status" value="1"/>
</dbReference>
<feature type="binding site" evidence="8">
    <location>
        <position position="292"/>
    </location>
    <ligand>
        <name>Mn(2+)</name>
        <dbReference type="ChEBI" id="CHEBI:29035"/>
        <label>2</label>
    </ligand>
</feature>
<evidence type="ECO:0000313" key="11">
    <source>
        <dbReference type="Proteomes" id="UP000214688"/>
    </source>
</evidence>
<evidence type="ECO:0000256" key="5">
    <source>
        <dbReference type="ARBA" id="ARBA00022670"/>
    </source>
</evidence>
<dbReference type="PROSITE" id="PS00631">
    <property type="entry name" value="CYTOSOL_AP"/>
    <property type="match status" value="1"/>
</dbReference>
<dbReference type="InterPro" id="IPR000819">
    <property type="entry name" value="Peptidase_M17_C"/>
</dbReference>
<keyword evidence="4 8" id="KW-0031">Aminopeptidase</keyword>
<gene>
    <name evidence="8" type="primary">pepA</name>
    <name evidence="10" type="ORF">CIG75_09035</name>
</gene>
<dbReference type="AlphaFoldDB" id="A0A223D166"/>
<dbReference type="NCBIfam" id="NF002073">
    <property type="entry name" value="PRK00913.1-2"/>
    <property type="match status" value="1"/>
</dbReference>
<comment type="similarity">
    <text evidence="3 8">Belongs to the peptidase M17 family.</text>
</comment>
<dbReference type="PANTHER" id="PTHR11963">
    <property type="entry name" value="LEUCINE AMINOPEPTIDASE-RELATED"/>
    <property type="match status" value="1"/>
</dbReference>
<feature type="binding site" evidence="8">
    <location>
        <position position="353"/>
    </location>
    <ligand>
        <name>Mn(2+)</name>
        <dbReference type="ChEBI" id="CHEBI:29035"/>
        <label>2</label>
    </ligand>
</feature>
<comment type="catalytic activity">
    <reaction evidence="1 8">
        <text>Release of an N-terminal amino acid, Xaa-|-Yaa-, in which Xaa is preferably Leu, but may be other amino acids including Pro although not Arg or Lys, and Yaa may be Pro. Amino acid amides and methyl esters are also readily hydrolyzed, but rates on arylamides are exceedingly low.</text>
        <dbReference type="EC" id="3.4.11.1"/>
    </reaction>
</comment>
<dbReference type="Gene3D" id="3.40.630.10">
    <property type="entry name" value="Zn peptidases"/>
    <property type="match status" value="1"/>
</dbReference>
<accession>A0A223D166</accession>
<dbReference type="InterPro" id="IPR008283">
    <property type="entry name" value="Peptidase_M17_N"/>
</dbReference>
<dbReference type="InterPro" id="IPR023042">
    <property type="entry name" value="Peptidase_M17_leu_NH2_pept"/>
</dbReference>
<name>A0A223D166_9BACL</name>
<dbReference type="GO" id="GO:0005737">
    <property type="term" value="C:cytoplasm"/>
    <property type="evidence" value="ECO:0007669"/>
    <property type="project" value="UniProtKB-SubCell"/>
</dbReference>
<dbReference type="Pfam" id="PF00883">
    <property type="entry name" value="Peptidase_M17"/>
    <property type="match status" value="1"/>
</dbReference>
<evidence type="ECO:0000256" key="6">
    <source>
        <dbReference type="ARBA" id="ARBA00022801"/>
    </source>
</evidence>
<evidence type="ECO:0000259" key="9">
    <source>
        <dbReference type="PROSITE" id="PS00631"/>
    </source>
</evidence>
<dbReference type="PRINTS" id="PR00481">
    <property type="entry name" value="LAMNOPPTDASE"/>
</dbReference>
<feature type="binding site" evidence="8">
    <location>
        <position position="351"/>
    </location>
    <ligand>
        <name>Mn(2+)</name>
        <dbReference type="ChEBI" id="CHEBI:29035"/>
        <label>1</label>
    </ligand>
</feature>
<feature type="binding site" evidence="8">
    <location>
        <position position="274"/>
    </location>
    <ligand>
        <name>Mn(2+)</name>
        <dbReference type="ChEBI" id="CHEBI:29035"/>
        <label>1</label>
    </ligand>
</feature>
<feature type="binding site" evidence="8">
    <location>
        <position position="353"/>
    </location>
    <ligand>
        <name>Mn(2+)</name>
        <dbReference type="ChEBI" id="CHEBI:29035"/>
        <label>1</label>
    </ligand>
</feature>
<keyword evidence="11" id="KW-1185">Reference proteome</keyword>
<dbReference type="Proteomes" id="UP000214688">
    <property type="component" value="Chromosome"/>
</dbReference>
<evidence type="ECO:0000256" key="1">
    <source>
        <dbReference type="ARBA" id="ARBA00000135"/>
    </source>
</evidence>
<sequence length="502" mass="52348">MNIVNINLQLQSVVNVEADVLVVSLFEGVTELSGAIGAVNEALGGQITALIETGDLTGKFKQTRLLYSFGKLNAKRVLIVGLGEAVEFSSNRARSIAAIAAKSARELGASTLATIVHGAGHGDLQVEQAAQVLAEGTLLGLYQVKNLKKHQAVAKLTDLIVVESAEANQAEIAKGLEIGQIYAQGTNFARDLINEPANILTPTRLAELATDVAVKTGMGITVLGEAEMRDLGMNALLSIGQGSDEESKLIVLSYYGNPDSEEVLGLVGKGVTFDTGGYSLKPMAGMENMKTDMGGAGAVIGAMQAIGQLKPKANVVAVIGAAENMISGNAIKPGDVVVAMNGKSIEIVNTDAEGRVVLADALTYAIEKCKVSKVVNAATLTGAISIALGRKLCGMFSNDSDFASEVKDAFHSSGERVWEMPLVEEYQAAYSSNVADMKNSGGRDGGSITAALILREFVDNTPWVHLDIAGVARDQEGGGDLNPKGATGFGVRTMIELALAQK</sequence>
<dbReference type="Gene3D" id="3.40.220.10">
    <property type="entry name" value="Leucine Aminopeptidase, subunit E, domain 1"/>
    <property type="match status" value="1"/>
</dbReference>
<protein>
    <recommendedName>
        <fullName evidence="8">Probable cytosol aminopeptidase</fullName>
        <ecNumber evidence="8">3.4.11.1</ecNumber>
    </recommendedName>
    <alternativeName>
        <fullName evidence="8">Leucine aminopeptidase</fullName>
        <shortName evidence="8">LAP</shortName>
        <ecNumber evidence="8">3.4.11.10</ecNumber>
    </alternativeName>
    <alternativeName>
        <fullName evidence="8">Leucyl aminopeptidase</fullName>
    </alternativeName>
</protein>
<comment type="subcellular location">
    <subcellularLocation>
        <location evidence="8">Cytoplasm</location>
    </subcellularLocation>
</comment>
<dbReference type="GO" id="GO:0030145">
    <property type="term" value="F:manganese ion binding"/>
    <property type="evidence" value="ECO:0007669"/>
    <property type="project" value="UniProtKB-UniRule"/>
</dbReference>
<keyword evidence="5 8" id="KW-0645">Protease</keyword>
<comment type="function">
    <text evidence="7 8">Presumably involved in the processing and regular turnover of intracellular proteins. Catalyzes the removal of unsubstituted N-terminal amino acids from various peptides.</text>
</comment>
<feature type="active site" evidence="8">
    <location>
        <position position="281"/>
    </location>
</feature>
<dbReference type="Pfam" id="PF02789">
    <property type="entry name" value="Peptidase_M17_N"/>
    <property type="match status" value="1"/>
</dbReference>
<feature type="domain" description="Cytosol aminopeptidase" evidence="9">
    <location>
        <begin position="349"/>
        <end position="356"/>
    </location>
</feature>
<dbReference type="GO" id="GO:0070006">
    <property type="term" value="F:metalloaminopeptidase activity"/>
    <property type="evidence" value="ECO:0007669"/>
    <property type="project" value="InterPro"/>
</dbReference>
<evidence type="ECO:0000256" key="3">
    <source>
        <dbReference type="ARBA" id="ARBA00009528"/>
    </source>
</evidence>
<dbReference type="NCBIfam" id="NF002083">
    <property type="entry name" value="PRK00913.3-5"/>
    <property type="match status" value="1"/>
</dbReference>
<keyword evidence="8" id="KW-0464">Manganese</keyword>
<comment type="catalytic activity">
    <reaction evidence="2 8">
        <text>Release of an N-terminal amino acid, preferentially leucine, but not glutamic or aspartic acids.</text>
        <dbReference type="EC" id="3.4.11.10"/>
    </reaction>
</comment>
<dbReference type="NCBIfam" id="NF002074">
    <property type="entry name" value="PRK00913.1-4"/>
    <property type="match status" value="1"/>
</dbReference>